<evidence type="ECO:0000259" key="2">
    <source>
        <dbReference type="Pfam" id="PF16169"/>
    </source>
</evidence>
<evidence type="ECO:0008006" key="4">
    <source>
        <dbReference type="Google" id="ProtNLM"/>
    </source>
</evidence>
<sequence length="257" mass="29008">MDIRADRGGKRMAKVLIDGFRHEVGRHCESTAMRDMFEFYGHPITEAMAFGLDATMGFAFWDASSQENIFKDTYEGMVPFFIGGKSSSISENSLACRILGVIIKQETSDSADKAWKISKELINNNTPHIIKTDMYYLPYSDTYEKFHFGGHTISLVGYDDDKDVAFMYDNELINVFEVPIDLIMKARGSTECGRYMNPRNMWFTMTPRSDGKRPPLAAGLKLAIQQIVKNMLQTSLGSQGIGGIRKFGKSISKWKDT</sequence>
<organism evidence="3">
    <name type="scientific">marine sediment metagenome</name>
    <dbReference type="NCBI Taxonomy" id="412755"/>
    <lineage>
        <taxon>unclassified sequences</taxon>
        <taxon>metagenomes</taxon>
        <taxon>ecological metagenomes</taxon>
    </lineage>
</organism>
<feature type="domain" description="DUF4872" evidence="2">
    <location>
        <begin position="186"/>
        <end position="256"/>
    </location>
</feature>
<dbReference type="InterPro" id="IPR026935">
    <property type="entry name" value="BtrH_N"/>
</dbReference>
<proteinExistence type="predicted"/>
<dbReference type="AlphaFoldDB" id="X1HCM9"/>
<gene>
    <name evidence="3" type="ORF">S03H2_21193</name>
</gene>
<dbReference type="EMBL" id="BARU01011256">
    <property type="protein sequence ID" value="GAH43063.1"/>
    <property type="molecule type" value="Genomic_DNA"/>
</dbReference>
<dbReference type="Gene3D" id="3.90.70.10">
    <property type="entry name" value="Cysteine proteinases"/>
    <property type="match status" value="1"/>
</dbReference>
<name>X1HCM9_9ZZZZ</name>
<feature type="domain" description="Butirosin biosynthesis protein H N-terminal" evidence="1">
    <location>
        <begin position="27"/>
        <end position="170"/>
    </location>
</feature>
<accession>X1HCM9</accession>
<dbReference type="Pfam" id="PF16169">
    <property type="entry name" value="DUF4872"/>
    <property type="match status" value="1"/>
</dbReference>
<feature type="non-terminal residue" evidence="3">
    <location>
        <position position="257"/>
    </location>
</feature>
<dbReference type="Pfam" id="PF14399">
    <property type="entry name" value="BtrH_N"/>
    <property type="match status" value="1"/>
</dbReference>
<evidence type="ECO:0000259" key="1">
    <source>
        <dbReference type="Pfam" id="PF14399"/>
    </source>
</evidence>
<dbReference type="InterPro" id="IPR032369">
    <property type="entry name" value="DUF4872"/>
</dbReference>
<evidence type="ECO:0000313" key="3">
    <source>
        <dbReference type="EMBL" id="GAH43063.1"/>
    </source>
</evidence>
<reference evidence="3" key="1">
    <citation type="journal article" date="2014" name="Front. Microbiol.">
        <title>High frequency of phylogenetically diverse reductive dehalogenase-homologous genes in deep subseafloor sedimentary metagenomes.</title>
        <authorList>
            <person name="Kawai M."/>
            <person name="Futagami T."/>
            <person name="Toyoda A."/>
            <person name="Takaki Y."/>
            <person name="Nishi S."/>
            <person name="Hori S."/>
            <person name="Arai W."/>
            <person name="Tsubouchi T."/>
            <person name="Morono Y."/>
            <person name="Uchiyama I."/>
            <person name="Ito T."/>
            <person name="Fujiyama A."/>
            <person name="Inagaki F."/>
            <person name="Takami H."/>
        </authorList>
    </citation>
    <scope>NUCLEOTIDE SEQUENCE</scope>
    <source>
        <strain evidence="3">Expedition CK06-06</strain>
    </source>
</reference>
<comment type="caution">
    <text evidence="3">The sequence shown here is derived from an EMBL/GenBank/DDBJ whole genome shotgun (WGS) entry which is preliminary data.</text>
</comment>
<protein>
    <recommendedName>
        <fullName evidence="4">Butirosin biosynthesis protein H N-terminal domain-containing protein</fullName>
    </recommendedName>
</protein>